<protein>
    <recommendedName>
        <fullName evidence="4">Phage minor structural protein GP20</fullName>
    </recommendedName>
</protein>
<name>A0A1T4YDR2_9CLOT</name>
<gene>
    <name evidence="2" type="ORF">SAMN05443428_1399</name>
</gene>
<keyword evidence="1" id="KW-0175">Coiled coil</keyword>
<evidence type="ECO:0008006" key="4">
    <source>
        <dbReference type="Google" id="ProtNLM"/>
    </source>
</evidence>
<evidence type="ECO:0000313" key="3">
    <source>
        <dbReference type="Proteomes" id="UP000190105"/>
    </source>
</evidence>
<dbReference type="RefSeq" id="WP_078697777.1">
    <property type="nucleotide sequence ID" value="NZ_FUYH01000039.1"/>
</dbReference>
<evidence type="ECO:0000256" key="1">
    <source>
        <dbReference type="SAM" id="Coils"/>
    </source>
</evidence>
<organism evidence="2 3">
    <name type="scientific">Caloramator quimbayensis</name>
    <dbReference type="NCBI Taxonomy" id="1147123"/>
    <lineage>
        <taxon>Bacteria</taxon>
        <taxon>Bacillati</taxon>
        <taxon>Bacillota</taxon>
        <taxon>Clostridia</taxon>
        <taxon>Eubacteriales</taxon>
        <taxon>Clostridiaceae</taxon>
        <taxon>Caloramator</taxon>
    </lineage>
</organism>
<dbReference type="Proteomes" id="UP000190105">
    <property type="component" value="Unassembled WGS sequence"/>
</dbReference>
<dbReference type="OrthoDB" id="2862045at2"/>
<keyword evidence="3" id="KW-1185">Reference proteome</keyword>
<reference evidence="3" key="1">
    <citation type="submission" date="2017-02" db="EMBL/GenBank/DDBJ databases">
        <authorList>
            <person name="Varghese N."/>
            <person name="Submissions S."/>
        </authorList>
    </citation>
    <scope>NUCLEOTIDE SEQUENCE [LARGE SCALE GENOMIC DNA]</scope>
    <source>
        <strain evidence="3">USBA 833</strain>
    </source>
</reference>
<evidence type="ECO:0000313" key="2">
    <source>
        <dbReference type="EMBL" id="SKA99919.1"/>
    </source>
</evidence>
<feature type="coiled-coil region" evidence="1">
    <location>
        <begin position="11"/>
        <end position="48"/>
    </location>
</feature>
<proteinExistence type="predicted"/>
<dbReference type="STRING" id="1147123.SAMN05443428_1399"/>
<sequence>MIELNKDNYTKEEVQEILTQYQTKMSEMEKSIADFETMKQQYAELEKNSIATQIKFEATKAGLDPEEVFELIESDDIKKAQVKINKLVELKKKQDIDNSYKPNDHKQDDSYSIAEKDKNVEGMIFNKLNKIFG</sequence>
<dbReference type="EMBL" id="FUYH01000039">
    <property type="protein sequence ID" value="SKA99919.1"/>
    <property type="molecule type" value="Genomic_DNA"/>
</dbReference>
<accession>A0A1T4YDR2</accession>
<dbReference type="AlphaFoldDB" id="A0A1T4YDR2"/>